<feature type="transmembrane region" description="Helical" evidence="8">
    <location>
        <begin position="6"/>
        <end position="23"/>
    </location>
</feature>
<dbReference type="PIRSF" id="PIRSF500217">
    <property type="entry name" value="AlgI"/>
    <property type="match status" value="1"/>
</dbReference>
<dbReference type="PANTHER" id="PTHR13285">
    <property type="entry name" value="ACYLTRANSFERASE"/>
    <property type="match status" value="1"/>
</dbReference>
<evidence type="ECO:0000256" key="8">
    <source>
        <dbReference type="SAM" id="Phobius"/>
    </source>
</evidence>
<accession>A0A229UG95</accession>
<keyword evidence="10" id="KW-1185">Reference proteome</keyword>
<keyword evidence="3 7" id="KW-1003">Cell membrane</keyword>
<evidence type="ECO:0000256" key="4">
    <source>
        <dbReference type="ARBA" id="ARBA00022692"/>
    </source>
</evidence>
<name>A0A229UG95_9BACL</name>
<feature type="transmembrane region" description="Helical" evidence="8">
    <location>
        <begin position="240"/>
        <end position="260"/>
    </location>
</feature>
<feature type="transmembrane region" description="Helical" evidence="8">
    <location>
        <begin position="115"/>
        <end position="136"/>
    </location>
</feature>
<dbReference type="InterPro" id="IPR051085">
    <property type="entry name" value="MB_O-acyltransferase"/>
</dbReference>
<dbReference type="RefSeq" id="WP_094018760.1">
    <property type="nucleotide sequence ID" value="NZ_NMQW01000076.1"/>
</dbReference>
<keyword evidence="7 9" id="KW-0808">Transferase</keyword>
<dbReference type="GO" id="GO:0005886">
    <property type="term" value="C:plasma membrane"/>
    <property type="evidence" value="ECO:0007669"/>
    <property type="project" value="UniProtKB-SubCell"/>
</dbReference>
<dbReference type="InterPro" id="IPR028362">
    <property type="entry name" value="AlgI"/>
</dbReference>
<evidence type="ECO:0000256" key="3">
    <source>
        <dbReference type="ARBA" id="ARBA00022475"/>
    </source>
</evidence>
<dbReference type="InterPro" id="IPR024194">
    <property type="entry name" value="Ac/AlaTfrase_AlgI/DltB"/>
</dbReference>
<dbReference type="PANTHER" id="PTHR13285:SF18">
    <property type="entry name" value="PROTEIN-CYSTEINE N-PALMITOYLTRANSFERASE RASP"/>
    <property type="match status" value="1"/>
</dbReference>
<keyword evidence="6 7" id="KW-0472">Membrane</keyword>
<reference evidence="9 10" key="1">
    <citation type="submission" date="2017-07" db="EMBL/GenBank/DDBJ databases">
        <title>Genome sequencing and assembly of Paenibacillus rigui.</title>
        <authorList>
            <person name="Mayilraj S."/>
        </authorList>
    </citation>
    <scope>NUCLEOTIDE SEQUENCE [LARGE SCALE GENOMIC DNA]</scope>
    <source>
        <strain evidence="9 10">JCM 16352</strain>
    </source>
</reference>
<protein>
    <submittedName>
        <fullName evidence="9">Membrane-bound O-acyltransferase family protein</fullName>
    </submittedName>
</protein>
<feature type="transmembrane region" description="Helical" evidence="8">
    <location>
        <begin position="148"/>
        <end position="168"/>
    </location>
</feature>
<sequence length="473" mass="55297">MLFSSVVFLFYFLPVVLILYYSLRFSLILKNTVLLFASLFFYAWGEPWFVLLMLGSILFNYIFALLVDKYRERKRAAYSIITIMLVFNLGLLYVFKYLAFTLRIINENTEAHIAIPNIVLPIGISFFTFHAISYVMDVYRQHGKVQKNFFYVALYISFFPQLVAGPIIRYNTISEQMHFRKETWQKFSVGCCRFITGLGKKVLISNSMAIIADRIFQMGATGDIPASLAWLGAVAYTLQIYFDFSGYSCMAIGLGLMFGFKFEENFNYPYISKTITEFWRRWHISLGSWFRDYVYFPMGGSRVKNKDKMIRNLFVVWMLTGIWHGAEWTFVVWGLINFACIALERVFNLDKTNKFHTLRHVYAMFVVIIGWVIFRSHNLVEAGNYLSNMFGLNANGFWSDYTFMFAKEYVVFFVLGIVFSTPIAKRMNKYMVDGAPFSKALEWTYPLGILLLFILCISYLVKGTYNPFIYFNF</sequence>
<evidence type="ECO:0000313" key="10">
    <source>
        <dbReference type="Proteomes" id="UP000215509"/>
    </source>
</evidence>
<dbReference type="OrthoDB" id="9805788at2"/>
<gene>
    <name evidence="9" type="ORF">CF651_31150</name>
</gene>
<feature type="transmembrane region" description="Helical" evidence="8">
    <location>
        <begin position="361"/>
        <end position="380"/>
    </location>
</feature>
<comment type="subcellular location">
    <subcellularLocation>
        <location evidence="1">Cell membrane</location>
        <topology evidence="1">Multi-pass membrane protein</topology>
    </subcellularLocation>
</comment>
<keyword evidence="7 9" id="KW-0012">Acyltransferase</keyword>
<evidence type="ECO:0000313" key="9">
    <source>
        <dbReference type="EMBL" id="OXM82417.1"/>
    </source>
</evidence>
<feature type="transmembrane region" description="Helical" evidence="8">
    <location>
        <begin position="440"/>
        <end position="461"/>
    </location>
</feature>
<evidence type="ECO:0000256" key="7">
    <source>
        <dbReference type="PIRNR" id="PIRNR016636"/>
    </source>
</evidence>
<dbReference type="InterPro" id="IPR004299">
    <property type="entry name" value="MBOAT_fam"/>
</dbReference>
<evidence type="ECO:0000256" key="1">
    <source>
        <dbReference type="ARBA" id="ARBA00004651"/>
    </source>
</evidence>
<feature type="transmembrane region" description="Helical" evidence="8">
    <location>
        <begin position="76"/>
        <end position="95"/>
    </location>
</feature>
<dbReference type="AlphaFoldDB" id="A0A229UG95"/>
<dbReference type="Proteomes" id="UP000215509">
    <property type="component" value="Unassembled WGS sequence"/>
</dbReference>
<proteinExistence type="inferred from homology"/>
<organism evidence="9 10">
    <name type="scientific">Paenibacillus rigui</name>
    <dbReference type="NCBI Taxonomy" id="554312"/>
    <lineage>
        <taxon>Bacteria</taxon>
        <taxon>Bacillati</taxon>
        <taxon>Bacillota</taxon>
        <taxon>Bacilli</taxon>
        <taxon>Bacillales</taxon>
        <taxon>Paenibacillaceae</taxon>
        <taxon>Paenibacillus</taxon>
    </lineage>
</organism>
<dbReference type="GO" id="GO:0016746">
    <property type="term" value="F:acyltransferase activity"/>
    <property type="evidence" value="ECO:0007669"/>
    <property type="project" value="UniProtKB-KW"/>
</dbReference>
<feature type="transmembrane region" description="Helical" evidence="8">
    <location>
        <begin position="309"/>
        <end position="326"/>
    </location>
</feature>
<keyword evidence="4 8" id="KW-0812">Transmembrane</keyword>
<dbReference type="PIRSF" id="PIRSF016636">
    <property type="entry name" value="AlgI_DltB"/>
    <property type="match status" value="1"/>
</dbReference>
<feature type="transmembrane region" description="Helical" evidence="8">
    <location>
        <begin position="50"/>
        <end position="67"/>
    </location>
</feature>
<feature type="transmembrane region" description="Helical" evidence="8">
    <location>
        <begin position="400"/>
        <end position="419"/>
    </location>
</feature>
<dbReference type="Pfam" id="PF03062">
    <property type="entry name" value="MBOAT"/>
    <property type="match status" value="1"/>
</dbReference>
<evidence type="ECO:0000256" key="2">
    <source>
        <dbReference type="ARBA" id="ARBA00010323"/>
    </source>
</evidence>
<comment type="caution">
    <text evidence="9">The sequence shown here is derived from an EMBL/GenBank/DDBJ whole genome shotgun (WGS) entry which is preliminary data.</text>
</comment>
<evidence type="ECO:0000256" key="5">
    <source>
        <dbReference type="ARBA" id="ARBA00022989"/>
    </source>
</evidence>
<dbReference type="EMBL" id="NMQW01000076">
    <property type="protein sequence ID" value="OXM82417.1"/>
    <property type="molecule type" value="Genomic_DNA"/>
</dbReference>
<comment type="similarity">
    <text evidence="2 7">Belongs to the membrane-bound acyltransferase family.</text>
</comment>
<dbReference type="GO" id="GO:0042121">
    <property type="term" value="P:alginic acid biosynthetic process"/>
    <property type="evidence" value="ECO:0007669"/>
    <property type="project" value="InterPro"/>
</dbReference>
<keyword evidence="5 8" id="KW-1133">Transmembrane helix</keyword>
<evidence type="ECO:0000256" key="6">
    <source>
        <dbReference type="ARBA" id="ARBA00023136"/>
    </source>
</evidence>